<dbReference type="PANTHER" id="PTHR24421">
    <property type="entry name" value="NITRATE/NITRITE SENSOR PROTEIN NARX-RELATED"/>
    <property type="match status" value="1"/>
</dbReference>
<evidence type="ECO:0000256" key="3">
    <source>
        <dbReference type="ARBA" id="ARBA00023012"/>
    </source>
</evidence>
<dbReference type="PANTHER" id="PTHR24421:SF61">
    <property type="entry name" value="OXYGEN SENSOR HISTIDINE KINASE NREB"/>
    <property type="match status" value="1"/>
</dbReference>
<dbReference type="CDD" id="cd16917">
    <property type="entry name" value="HATPase_UhpB-NarQ-NarX-like"/>
    <property type="match status" value="1"/>
</dbReference>
<name>A0A7Z0WP88_9PSEU</name>
<sequence length="245" mass="26484">MVVTGSLVSALAVAGASAPLLTAAIWIVVAGTLSRIVWVLLERVARTADRVMAEAAATRRAHRVAETIRAQEREFAGALHDTAATTLLMVGTERPDTRWLATQARRDLELLRAYAQHPREDAHLARALRDLVETLPLTGVFDGPAMVSVPPPVTCAVLDAAREALNNVVRHARADRVHVRLRGGSGWVRVTVADDGCGFDVDTVPVTRRGVRESIRRRLANVGGSATITTRPHHGTTVALEWRGE</sequence>
<evidence type="ECO:0000313" key="6">
    <source>
        <dbReference type="Proteomes" id="UP000185696"/>
    </source>
</evidence>
<evidence type="ECO:0000256" key="1">
    <source>
        <dbReference type="ARBA" id="ARBA00022679"/>
    </source>
</evidence>
<protein>
    <recommendedName>
        <fullName evidence="4">Histidine kinase/HSP90-like ATPase domain-containing protein</fullName>
    </recommendedName>
</protein>
<proteinExistence type="predicted"/>
<accession>A0A7Z0WP88</accession>
<feature type="domain" description="Histidine kinase/HSP90-like ATPase" evidence="4">
    <location>
        <begin position="160"/>
        <end position="241"/>
    </location>
</feature>
<dbReference type="Proteomes" id="UP000185696">
    <property type="component" value="Unassembled WGS sequence"/>
</dbReference>
<dbReference type="EMBL" id="MSIF01000008">
    <property type="protein sequence ID" value="OLF09667.1"/>
    <property type="molecule type" value="Genomic_DNA"/>
</dbReference>
<dbReference type="Gene3D" id="3.30.565.10">
    <property type="entry name" value="Histidine kinase-like ATPase, C-terminal domain"/>
    <property type="match status" value="1"/>
</dbReference>
<dbReference type="InterPro" id="IPR050482">
    <property type="entry name" value="Sensor_HK_TwoCompSys"/>
</dbReference>
<dbReference type="InterPro" id="IPR036890">
    <property type="entry name" value="HATPase_C_sf"/>
</dbReference>
<dbReference type="SUPFAM" id="SSF55874">
    <property type="entry name" value="ATPase domain of HSP90 chaperone/DNA topoisomerase II/histidine kinase"/>
    <property type="match status" value="1"/>
</dbReference>
<evidence type="ECO:0000313" key="5">
    <source>
        <dbReference type="EMBL" id="OLF09667.1"/>
    </source>
</evidence>
<comment type="caution">
    <text evidence="5">The sequence shown here is derived from an EMBL/GenBank/DDBJ whole genome shotgun (WGS) entry which is preliminary data.</text>
</comment>
<evidence type="ECO:0000256" key="2">
    <source>
        <dbReference type="ARBA" id="ARBA00022777"/>
    </source>
</evidence>
<keyword evidence="2" id="KW-0418">Kinase</keyword>
<keyword evidence="1" id="KW-0808">Transferase</keyword>
<dbReference type="Pfam" id="PF02518">
    <property type="entry name" value="HATPase_c"/>
    <property type="match status" value="1"/>
</dbReference>
<dbReference type="GO" id="GO:0000160">
    <property type="term" value="P:phosphorelay signal transduction system"/>
    <property type="evidence" value="ECO:0007669"/>
    <property type="project" value="UniProtKB-KW"/>
</dbReference>
<evidence type="ECO:0000259" key="4">
    <source>
        <dbReference type="Pfam" id="PF02518"/>
    </source>
</evidence>
<reference evidence="5 6" key="1">
    <citation type="submission" date="2016-12" db="EMBL/GenBank/DDBJ databases">
        <title>The draft genome sequence of Actinophytocola xinjiangensis.</title>
        <authorList>
            <person name="Wang W."/>
            <person name="Yuan L."/>
        </authorList>
    </citation>
    <scope>NUCLEOTIDE SEQUENCE [LARGE SCALE GENOMIC DNA]</scope>
    <source>
        <strain evidence="5 6">CGMCC 4.4663</strain>
    </source>
</reference>
<keyword evidence="3" id="KW-0902">Two-component regulatory system</keyword>
<dbReference type="InterPro" id="IPR003594">
    <property type="entry name" value="HATPase_dom"/>
</dbReference>
<gene>
    <name evidence="5" type="ORF">BLA60_17885</name>
</gene>
<organism evidence="5 6">
    <name type="scientific">Actinophytocola xinjiangensis</name>
    <dbReference type="NCBI Taxonomy" id="485602"/>
    <lineage>
        <taxon>Bacteria</taxon>
        <taxon>Bacillati</taxon>
        <taxon>Actinomycetota</taxon>
        <taxon>Actinomycetes</taxon>
        <taxon>Pseudonocardiales</taxon>
        <taxon>Pseudonocardiaceae</taxon>
    </lineage>
</organism>
<keyword evidence="6" id="KW-1185">Reference proteome</keyword>
<dbReference type="GO" id="GO:0016301">
    <property type="term" value="F:kinase activity"/>
    <property type="evidence" value="ECO:0007669"/>
    <property type="project" value="UniProtKB-KW"/>
</dbReference>
<dbReference type="AlphaFoldDB" id="A0A7Z0WP88"/>